<name>A0A9P6CV99_9AGAR</name>
<feature type="non-terminal residue" evidence="1">
    <location>
        <position position="138"/>
    </location>
</feature>
<organism evidence="1 2">
    <name type="scientific">Pholiota conissans</name>
    <dbReference type="NCBI Taxonomy" id="109636"/>
    <lineage>
        <taxon>Eukaryota</taxon>
        <taxon>Fungi</taxon>
        <taxon>Dikarya</taxon>
        <taxon>Basidiomycota</taxon>
        <taxon>Agaricomycotina</taxon>
        <taxon>Agaricomycetes</taxon>
        <taxon>Agaricomycetidae</taxon>
        <taxon>Agaricales</taxon>
        <taxon>Agaricineae</taxon>
        <taxon>Strophariaceae</taxon>
        <taxon>Pholiota</taxon>
    </lineage>
</organism>
<dbReference type="GO" id="GO:1990904">
    <property type="term" value="C:ribonucleoprotein complex"/>
    <property type="evidence" value="ECO:0007669"/>
    <property type="project" value="TreeGrafter"/>
</dbReference>
<sequence>GWAFTLRKICRLLGRQFGIGEREIMIKLREENYFNPRTRKWGHIGVDEHNTHCLRGFTTFTLELIVNIFRSSRNRQHQPAMSMWIQQMERLGITLSDFEYALDDDALIQVIMFKYLPGYESIMETIVMNVALLPHPLS</sequence>
<proteinExistence type="predicted"/>
<accession>A0A9P6CV99</accession>
<feature type="non-terminal residue" evidence="1">
    <location>
        <position position="1"/>
    </location>
</feature>
<reference evidence="1" key="1">
    <citation type="submission" date="2020-11" db="EMBL/GenBank/DDBJ databases">
        <authorList>
            <consortium name="DOE Joint Genome Institute"/>
            <person name="Ahrendt S."/>
            <person name="Riley R."/>
            <person name="Andreopoulos W."/>
            <person name="Labutti K."/>
            <person name="Pangilinan J."/>
            <person name="Ruiz-Duenas F.J."/>
            <person name="Barrasa J.M."/>
            <person name="Sanchez-Garcia M."/>
            <person name="Camarero S."/>
            <person name="Miyauchi S."/>
            <person name="Serrano A."/>
            <person name="Linde D."/>
            <person name="Babiker R."/>
            <person name="Drula E."/>
            <person name="Ayuso-Fernandez I."/>
            <person name="Pacheco R."/>
            <person name="Padilla G."/>
            <person name="Ferreira P."/>
            <person name="Barriuso J."/>
            <person name="Kellner H."/>
            <person name="Castanera R."/>
            <person name="Alfaro M."/>
            <person name="Ramirez L."/>
            <person name="Pisabarro A.G."/>
            <person name="Kuo A."/>
            <person name="Tritt A."/>
            <person name="Lipzen A."/>
            <person name="He G."/>
            <person name="Yan M."/>
            <person name="Ng V."/>
            <person name="Cullen D."/>
            <person name="Martin F."/>
            <person name="Rosso M.-N."/>
            <person name="Henrissat B."/>
            <person name="Hibbett D."/>
            <person name="Martinez A.T."/>
            <person name="Grigoriev I.V."/>
        </authorList>
    </citation>
    <scope>NUCLEOTIDE SEQUENCE</scope>
    <source>
        <strain evidence="1">CIRM-BRFM 674</strain>
    </source>
</reference>
<dbReference type="AlphaFoldDB" id="A0A9P6CV99"/>
<gene>
    <name evidence="1" type="ORF">BDN70DRAFT_777548</name>
</gene>
<comment type="caution">
    <text evidence="1">The sequence shown here is derived from an EMBL/GenBank/DDBJ whole genome shotgun (WGS) entry which is preliminary data.</text>
</comment>
<dbReference type="GO" id="GO:0005829">
    <property type="term" value="C:cytosol"/>
    <property type="evidence" value="ECO:0007669"/>
    <property type="project" value="TreeGrafter"/>
</dbReference>
<dbReference type="PANTHER" id="PTHR42908:SF3">
    <property type="entry name" value="ELONGATION FACTOR-LIKE GTPASE 1"/>
    <property type="match status" value="1"/>
</dbReference>
<dbReference type="EMBL" id="MU155370">
    <property type="protein sequence ID" value="KAF9474610.1"/>
    <property type="molecule type" value="Genomic_DNA"/>
</dbReference>
<evidence type="ECO:0000313" key="1">
    <source>
        <dbReference type="EMBL" id="KAF9474610.1"/>
    </source>
</evidence>
<protein>
    <submittedName>
        <fullName evidence="1">Uncharacterized protein</fullName>
    </submittedName>
</protein>
<dbReference type="Gene3D" id="3.90.1430.10">
    <property type="entry name" value="Yeast translation eEF2 (G' domain)"/>
    <property type="match status" value="1"/>
</dbReference>
<keyword evidence="2" id="KW-1185">Reference proteome</keyword>
<dbReference type="Proteomes" id="UP000807469">
    <property type="component" value="Unassembled WGS sequence"/>
</dbReference>
<dbReference type="PANTHER" id="PTHR42908">
    <property type="entry name" value="TRANSLATION ELONGATION FACTOR-RELATED"/>
    <property type="match status" value="1"/>
</dbReference>
<evidence type="ECO:0000313" key="2">
    <source>
        <dbReference type="Proteomes" id="UP000807469"/>
    </source>
</evidence>
<dbReference type="GO" id="GO:0003924">
    <property type="term" value="F:GTPase activity"/>
    <property type="evidence" value="ECO:0007669"/>
    <property type="project" value="TreeGrafter"/>
</dbReference>
<dbReference type="GO" id="GO:0003746">
    <property type="term" value="F:translation elongation factor activity"/>
    <property type="evidence" value="ECO:0007669"/>
    <property type="project" value="TreeGrafter"/>
</dbReference>